<dbReference type="HOGENOM" id="CLU_009289_6_2_5"/>
<dbReference type="STRING" id="696127.midi_00641"/>
<keyword evidence="2" id="KW-0378">Hydrolase</keyword>
<evidence type="ECO:0000256" key="2">
    <source>
        <dbReference type="ARBA" id="ARBA00022645"/>
    </source>
</evidence>
<proteinExistence type="predicted"/>
<dbReference type="Pfam" id="PF03717">
    <property type="entry name" value="PBP_dimer"/>
    <property type="match status" value="1"/>
</dbReference>
<dbReference type="GO" id="GO:0004180">
    <property type="term" value="F:carboxypeptidase activity"/>
    <property type="evidence" value="ECO:0007669"/>
    <property type="project" value="UniProtKB-KW"/>
</dbReference>
<dbReference type="InterPro" id="IPR005311">
    <property type="entry name" value="PBP_dimer"/>
</dbReference>
<feature type="domain" description="Penicillin-binding protein transpeptidase" evidence="5">
    <location>
        <begin position="229"/>
        <end position="530"/>
    </location>
</feature>
<organism evidence="7 8">
    <name type="scientific">Midichloria mitochondrii (strain IricVA)</name>
    <dbReference type="NCBI Taxonomy" id="696127"/>
    <lineage>
        <taxon>Bacteria</taxon>
        <taxon>Pseudomonadati</taxon>
        <taxon>Pseudomonadota</taxon>
        <taxon>Alphaproteobacteria</taxon>
        <taxon>Rickettsiales</taxon>
        <taxon>Candidatus Midichloriaceae</taxon>
        <taxon>Candidatus Midichloria</taxon>
    </lineage>
</organism>
<dbReference type="KEGG" id="mmn:midi_00641"/>
<feature type="transmembrane region" description="Helical" evidence="4">
    <location>
        <begin position="21"/>
        <end position="42"/>
    </location>
</feature>
<name>F7XW89_MIDMI</name>
<dbReference type="PANTHER" id="PTHR30627:SF1">
    <property type="entry name" value="PEPTIDOGLYCAN D,D-TRANSPEPTIDASE FTSI"/>
    <property type="match status" value="1"/>
</dbReference>
<dbReference type="Proteomes" id="UP000006639">
    <property type="component" value="Chromosome"/>
</dbReference>
<comment type="subcellular location">
    <subcellularLocation>
        <location evidence="1">Membrane</location>
    </subcellularLocation>
</comment>
<dbReference type="GO" id="GO:0071555">
    <property type="term" value="P:cell wall organization"/>
    <property type="evidence" value="ECO:0007669"/>
    <property type="project" value="TreeGrafter"/>
</dbReference>
<evidence type="ECO:0000256" key="1">
    <source>
        <dbReference type="ARBA" id="ARBA00004370"/>
    </source>
</evidence>
<dbReference type="InterPro" id="IPR012338">
    <property type="entry name" value="Beta-lactam/transpept-like"/>
</dbReference>
<evidence type="ECO:0000256" key="4">
    <source>
        <dbReference type="SAM" id="Phobius"/>
    </source>
</evidence>
<keyword evidence="4" id="KW-0812">Transmembrane</keyword>
<evidence type="ECO:0000313" key="7">
    <source>
        <dbReference type="EMBL" id="AEI88938.1"/>
    </source>
</evidence>
<dbReference type="InterPro" id="IPR001460">
    <property type="entry name" value="PCN-bd_Tpept"/>
</dbReference>
<keyword evidence="3 4" id="KW-0472">Membrane</keyword>
<dbReference type="EMBL" id="CP002130">
    <property type="protein sequence ID" value="AEI88938.1"/>
    <property type="molecule type" value="Genomic_DNA"/>
</dbReference>
<keyword evidence="2" id="KW-0121">Carboxypeptidase</keyword>
<dbReference type="AlphaFoldDB" id="F7XW89"/>
<evidence type="ECO:0000259" key="6">
    <source>
        <dbReference type="Pfam" id="PF03717"/>
    </source>
</evidence>
<dbReference type="RefSeq" id="WP_013951146.1">
    <property type="nucleotide sequence ID" value="NC_015722.1"/>
</dbReference>
<dbReference type="Gene3D" id="3.90.1310.10">
    <property type="entry name" value="Penicillin-binding protein 2a (Domain 2)"/>
    <property type="match status" value="1"/>
</dbReference>
<evidence type="ECO:0000256" key="3">
    <source>
        <dbReference type="ARBA" id="ARBA00023136"/>
    </source>
</evidence>
<accession>F7XW89</accession>
<dbReference type="Gene3D" id="3.30.450.330">
    <property type="match status" value="1"/>
</dbReference>
<reference evidence="7 8" key="1">
    <citation type="journal article" date="2011" name="Mol. Biol. Evol.">
        <title>Phylogenomic evidence for the presence of a flagellum and cbb3 oxidase in the free-living mitochondrial ancestor.</title>
        <authorList>
            <person name="Sassera D."/>
            <person name="Lo N."/>
            <person name="Epis S."/>
            <person name="D'Auria G."/>
            <person name="Montagna M."/>
            <person name="Comandatore F."/>
            <person name="Horner D."/>
            <person name="Pereto J."/>
            <person name="Luciano A.M."/>
            <person name="Franciosi F."/>
            <person name="Ferri E."/>
            <person name="Crotti E."/>
            <person name="Bazzocchi C."/>
            <person name="Daffonchio D."/>
            <person name="Sacchi L."/>
            <person name="Moya A."/>
            <person name="Latorre A."/>
            <person name="Bandi C."/>
        </authorList>
    </citation>
    <scope>NUCLEOTIDE SEQUENCE [LARGE SCALE GENOMIC DNA]</scope>
    <source>
        <strain evidence="7 8">IricVA</strain>
    </source>
</reference>
<dbReference type="PANTHER" id="PTHR30627">
    <property type="entry name" value="PEPTIDOGLYCAN D,D-TRANSPEPTIDASE"/>
    <property type="match status" value="1"/>
</dbReference>
<protein>
    <submittedName>
        <fullName evidence="7">Peptidoglycan synthetase FtsI</fullName>
    </submittedName>
</protein>
<sequence length="570" mass="63514">MDWNELSKSDIYEESLKNSIIRWRFITGLMSFAFIAIILRLFDLSFTTVEEINLAYKKQLHSQHIISRADIVDRNGTLLASNIKTASVYAHPKQLIDARAAAKHLANLKIGLNEKDLIGKLGSNKDFVWIKRHITPIEQQLIHDLGVPGVYFVKDERRIYPHENLFAHVLGYVNIDGVGIAGIERLYNNELIKLGLDSENMQLSLDVRIQTILCSELKNAIDLHSAVGGAGVIMNVNTGEILAMASLPDFNPHNLNNIKKESLFNQVALGIYEMGSTFKPFTLAMGLDTNKITLNDAFDVSKPLKIGKFQIHDYKGKGGYLSVPEILMYSSNLGVAQVAKLVGAKAQRDYLNRFGMLREIEENIPGKAKPMFPNEKKWSEASLITISYGHGIAITGIHLAQAMAALVNGGLLYKPTLIRQENIDNIECRRVIKEQTSHTMRKLLRLTVESGSAKRADVEGLLVGGKTGTAEKNKNGRYSKKLNLAVFAGAFPMNKPEYMIVVMIDEAKQNSINYGYTTGGMIAAPVGGNIIRRMAQVLGIMHLDHNDKEVLQAMYLDYIPRHVTTKLAKR</sequence>
<gene>
    <name evidence="7" type="primary">ftsI</name>
    <name evidence="7" type="ordered locus">midi_00641</name>
</gene>
<dbReference type="InterPro" id="IPR050515">
    <property type="entry name" value="Beta-lactam/transpept"/>
</dbReference>
<dbReference type="SUPFAM" id="SSF56601">
    <property type="entry name" value="beta-lactamase/transpeptidase-like"/>
    <property type="match status" value="1"/>
</dbReference>
<keyword evidence="4" id="KW-1133">Transmembrane helix</keyword>
<evidence type="ECO:0000313" key="8">
    <source>
        <dbReference type="Proteomes" id="UP000006639"/>
    </source>
</evidence>
<dbReference type="OrthoDB" id="9789078at2"/>
<dbReference type="GO" id="GO:0008658">
    <property type="term" value="F:penicillin binding"/>
    <property type="evidence" value="ECO:0007669"/>
    <property type="project" value="InterPro"/>
</dbReference>
<dbReference type="InterPro" id="IPR036138">
    <property type="entry name" value="PBP_dimer_sf"/>
</dbReference>
<evidence type="ECO:0000259" key="5">
    <source>
        <dbReference type="Pfam" id="PF00905"/>
    </source>
</evidence>
<dbReference type="GO" id="GO:0005886">
    <property type="term" value="C:plasma membrane"/>
    <property type="evidence" value="ECO:0007669"/>
    <property type="project" value="TreeGrafter"/>
</dbReference>
<dbReference type="Pfam" id="PF00905">
    <property type="entry name" value="Transpeptidase"/>
    <property type="match status" value="1"/>
</dbReference>
<feature type="domain" description="Penicillin-binding protein dimerisation" evidence="6">
    <location>
        <begin position="67"/>
        <end position="189"/>
    </location>
</feature>
<dbReference type="SUPFAM" id="SSF56519">
    <property type="entry name" value="Penicillin binding protein dimerisation domain"/>
    <property type="match status" value="1"/>
</dbReference>
<dbReference type="Gene3D" id="3.40.710.10">
    <property type="entry name" value="DD-peptidase/beta-lactamase superfamily"/>
    <property type="match status" value="1"/>
</dbReference>
<keyword evidence="2" id="KW-0645">Protease</keyword>
<keyword evidence="8" id="KW-1185">Reference proteome</keyword>